<dbReference type="AlphaFoldDB" id="A0A9N8HU17"/>
<comment type="caution">
    <text evidence="2">The sequence shown here is derived from an EMBL/GenBank/DDBJ whole genome shotgun (WGS) entry which is preliminary data.</text>
</comment>
<feature type="region of interest" description="Disordered" evidence="1">
    <location>
        <begin position="1"/>
        <end position="38"/>
    </location>
</feature>
<organism evidence="2 3">
    <name type="scientific">Seminavis robusta</name>
    <dbReference type="NCBI Taxonomy" id="568900"/>
    <lineage>
        <taxon>Eukaryota</taxon>
        <taxon>Sar</taxon>
        <taxon>Stramenopiles</taxon>
        <taxon>Ochrophyta</taxon>
        <taxon>Bacillariophyta</taxon>
        <taxon>Bacillariophyceae</taxon>
        <taxon>Bacillariophycidae</taxon>
        <taxon>Naviculales</taxon>
        <taxon>Naviculaceae</taxon>
        <taxon>Seminavis</taxon>
    </lineage>
</organism>
<evidence type="ECO:0000256" key="1">
    <source>
        <dbReference type="SAM" id="MobiDB-lite"/>
    </source>
</evidence>
<reference evidence="2" key="1">
    <citation type="submission" date="2020-06" db="EMBL/GenBank/DDBJ databases">
        <authorList>
            <consortium name="Plant Systems Biology data submission"/>
        </authorList>
    </citation>
    <scope>NUCLEOTIDE SEQUENCE</scope>
    <source>
        <strain evidence="2">D6</strain>
    </source>
</reference>
<evidence type="ECO:0000313" key="2">
    <source>
        <dbReference type="EMBL" id="CAB9527333.1"/>
    </source>
</evidence>
<feature type="compositionally biased region" description="Low complexity" evidence="1">
    <location>
        <begin position="10"/>
        <end position="34"/>
    </location>
</feature>
<sequence>MVFGRRRRSSAASTSSSSNTRSPSSSTTSSSSSADLRRSSFGIASPVANWRARKHQAVTYRPAVWFTPSKMDDYVMMVPGRQVQNVQPRKGDSLNGWKGVTLLGDSGRVEYEPN</sequence>
<gene>
    <name evidence="2" type="ORF">SEMRO_1978_G309030.1</name>
</gene>
<dbReference type="Proteomes" id="UP001153069">
    <property type="component" value="Unassembled WGS sequence"/>
</dbReference>
<dbReference type="EMBL" id="CAICTM010001976">
    <property type="protein sequence ID" value="CAB9527333.1"/>
    <property type="molecule type" value="Genomic_DNA"/>
</dbReference>
<protein>
    <submittedName>
        <fullName evidence="2">Uncharacterized protein</fullName>
    </submittedName>
</protein>
<evidence type="ECO:0000313" key="3">
    <source>
        <dbReference type="Proteomes" id="UP001153069"/>
    </source>
</evidence>
<keyword evidence="3" id="KW-1185">Reference proteome</keyword>
<proteinExistence type="predicted"/>
<accession>A0A9N8HU17</accession>
<name>A0A9N8HU17_9STRA</name>